<name>A0AC34FPZ7_9BILA</name>
<proteinExistence type="predicted"/>
<evidence type="ECO:0000313" key="2">
    <source>
        <dbReference type="WBParaSite" id="ES5_v2.g19223.t1"/>
    </source>
</evidence>
<reference evidence="2" key="1">
    <citation type="submission" date="2022-11" db="UniProtKB">
        <authorList>
            <consortium name="WormBaseParasite"/>
        </authorList>
    </citation>
    <scope>IDENTIFICATION</scope>
</reference>
<dbReference type="Proteomes" id="UP000887579">
    <property type="component" value="Unplaced"/>
</dbReference>
<protein>
    <submittedName>
        <fullName evidence="2">BTB domain-containing protein</fullName>
    </submittedName>
</protein>
<accession>A0AC34FPZ7</accession>
<evidence type="ECO:0000313" key="1">
    <source>
        <dbReference type="Proteomes" id="UP000887579"/>
    </source>
</evidence>
<organism evidence="1 2">
    <name type="scientific">Panagrolaimus sp. ES5</name>
    <dbReference type="NCBI Taxonomy" id="591445"/>
    <lineage>
        <taxon>Eukaryota</taxon>
        <taxon>Metazoa</taxon>
        <taxon>Ecdysozoa</taxon>
        <taxon>Nematoda</taxon>
        <taxon>Chromadorea</taxon>
        <taxon>Rhabditida</taxon>
        <taxon>Tylenchina</taxon>
        <taxon>Panagrolaimomorpha</taxon>
        <taxon>Panagrolaimoidea</taxon>
        <taxon>Panagrolaimidae</taxon>
        <taxon>Panagrolaimus</taxon>
    </lineage>
</organism>
<sequence length="312" mass="35969">MQIFVADSDSCYRMSSNRFSDASESFLHSPVDADSVDFPPSDLSGNLKPCKKTTHISSNPPKYIKLNIGGRLYITTFETICSADWMISRMLKSEIPSTKDEDGFIVIDRCGTHFEYFLEFLREGQVELPSNYKILCALLVEARFYCFQEFCQLIESKLIPKYHHVMKETYIINVQCPEHLCRVIKNTTKPIICLTLNRSNNKYSYVEKADDNFVRHNELFHRLNSRFQGIADFVIDTGSDQYEVCTWRFFSADGEKRAEISCASIVYTPDRKQTKVDFPEARIYEEALNALLRHCGVATYKEIPIKRDGGVM</sequence>
<dbReference type="WBParaSite" id="ES5_v2.g19223.t1">
    <property type="protein sequence ID" value="ES5_v2.g19223.t1"/>
    <property type="gene ID" value="ES5_v2.g19223"/>
</dbReference>